<keyword evidence="3" id="KW-1185">Reference proteome</keyword>
<organism evidence="2 3">
    <name type="scientific">Roridomyces roridus</name>
    <dbReference type="NCBI Taxonomy" id="1738132"/>
    <lineage>
        <taxon>Eukaryota</taxon>
        <taxon>Fungi</taxon>
        <taxon>Dikarya</taxon>
        <taxon>Basidiomycota</taxon>
        <taxon>Agaricomycotina</taxon>
        <taxon>Agaricomycetes</taxon>
        <taxon>Agaricomycetidae</taxon>
        <taxon>Agaricales</taxon>
        <taxon>Marasmiineae</taxon>
        <taxon>Mycenaceae</taxon>
        <taxon>Roridomyces</taxon>
    </lineage>
</organism>
<evidence type="ECO:0000313" key="2">
    <source>
        <dbReference type="EMBL" id="KAJ7634996.1"/>
    </source>
</evidence>
<sequence>MSSPPTPAVPVSRIVAAVGHDRLRQYISQIFPAEIVAIGYYTVENAESWLEVDKFMRWVGHQAQGSAAAAFPATPLPQAMPPAPIASSSRLPPSSPPAEFSPLQTPMPPAASRLPNISTGDAARDAPGTARAVISIDSDDEELPPLSKLSALVSKPKRKRAPAETLQDRDSGFVYRLDLTGDTREWTDSSEKPLSMAAIIKLEDQDSWGGRGSGGTTNVKKATKVVALDDVLCQLATHDCQGVYICDQIDDTLLDGHERYEPDEDDMRELFEAERDVNVRETSSVGMRAAAFYARMHRIPCHIVKADGTPCDGLPVYRSLTKMNLDGKYGFIGCQGYRRSDAKRSHRLENIPRDVKEDLVKELFANNGEFKSEVHLDAAACARVSHPRNGGKGDRVCPYTHVDENNRVVQGKLIHRPCGAKIRIYSPLDRTDRRAIVSVLGPHNHPKFPSTKVTRKGKDKYMESISNAGATGLTVVKCDSAPGTQRIFNGQTPAAVDPALANARVKRNFIKKAKMLACPHGLQIEGVMHRRLQMLSLPHEKQYIWHVSSENNLDLVITMLPFLAGRIHVAKASLHDNTYARIHGAWKEWEVVVWDDRYNCRLTIGRIYSQHEKYETFMKMWPGLFETIEKITKAEVKFKFIDGEGLRTVLVDGNKPQANALGAYMVTRNRPQLSGVFETEPKRILPNVLRTCTFHVERKFTDMAKVVPDEPMARIRRCLYIKTQQELEEFIEWCKNSEYKVVRDWIADKESIPWFFPSINRHFSKIPEEDWYLTPGDTNLNESAHPYTNKHTGTNLSLLEAIDSAYKLDCEVEAKLCQIIASGVLMNHRNTKPERDSNNARRRESHRKQAADRFEARTELQELDDAIQRSAAETKQLREQKKALQSTSGVKKTKRKGEQAKENDPDSDELAGLDDTDSVADAEAPAPFPQLRMVDDEGFAPNDFRLDSDLEPPVSADFGDFNPEF</sequence>
<feature type="region of interest" description="Disordered" evidence="1">
    <location>
        <begin position="829"/>
        <end position="853"/>
    </location>
</feature>
<evidence type="ECO:0000313" key="3">
    <source>
        <dbReference type="Proteomes" id="UP001221142"/>
    </source>
</evidence>
<feature type="region of interest" description="Disordered" evidence="1">
    <location>
        <begin position="73"/>
        <end position="104"/>
    </location>
</feature>
<reference evidence="2" key="1">
    <citation type="submission" date="2023-03" db="EMBL/GenBank/DDBJ databases">
        <title>Massive genome expansion in bonnet fungi (Mycena s.s.) driven by repeated elements and novel gene families across ecological guilds.</title>
        <authorList>
            <consortium name="Lawrence Berkeley National Laboratory"/>
            <person name="Harder C.B."/>
            <person name="Miyauchi S."/>
            <person name="Viragh M."/>
            <person name="Kuo A."/>
            <person name="Thoen E."/>
            <person name="Andreopoulos B."/>
            <person name="Lu D."/>
            <person name="Skrede I."/>
            <person name="Drula E."/>
            <person name="Henrissat B."/>
            <person name="Morin E."/>
            <person name="Kohler A."/>
            <person name="Barry K."/>
            <person name="LaButti K."/>
            <person name="Morin E."/>
            <person name="Salamov A."/>
            <person name="Lipzen A."/>
            <person name="Mereny Z."/>
            <person name="Hegedus B."/>
            <person name="Baldrian P."/>
            <person name="Stursova M."/>
            <person name="Weitz H."/>
            <person name="Taylor A."/>
            <person name="Grigoriev I.V."/>
            <person name="Nagy L.G."/>
            <person name="Martin F."/>
            <person name="Kauserud H."/>
        </authorList>
    </citation>
    <scope>NUCLEOTIDE SEQUENCE</scope>
    <source>
        <strain evidence="2">9284</strain>
    </source>
</reference>
<evidence type="ECO:0000256" key="1">
    <source>
        <dbReference type="SAM" id="MobiDB-lite"/>
    </source>
</evidence>
<comment type="caution">
    <text evidence="2">The sequence shown here is derived from an EMBL/GenBank/DDBJ whole genome shotgun (WGS) entry which is preliminary data.</text>
</comment>
<feature type="compositionally biased region" description="Acidic residues" evidence="1">
    <location>
        <begin position="905"/>
        <end position="920"/>
    </location>
</feature>
<feature type="compositionally biased region" description="Basic and acidic residues" evidence="1">
    <location>
        <begin position="831"/>
        <end position="853"/>
    </location>
</feature>
<dbReference type="Proteomes" id="UP001221142">
    <property type="component" value="Unassembled WGS sequence"/>
</dbReference>
<dbReference type="AlphaFoldDB" id="A0AAD7BZK8"/>
<gene>
    <name evidence="2" type="ORF">FB45DRAFT_743512</name>
</gene>
<proteinExistence type="predicted"/>
<dbReference type="EMBL" id="JARKIF010000007">
    <property type="protein sequence ID" value="KAJ7634996.1"/>
    <property type="molecule type" value="Genomic_DNA"/>
</dbReference>
<accession>A0AAD7BZK8</accession>
<feature type="region of interest" description="Disordered" evidence="1">
    <location>
        <begin position="873"/>
        <end position="965"/>
    </location>
</feature>
<feature type="compositionally biased region" description="Pro residues" evidence="1">
    <location>
        <begin position="74"/>
        <end position="84"/>
    </location>
</feature>
<protein>
    <submittedName>
        <fullName evidence="2">Uncharacterized protein</fullName>
    </submittedName>
</protein>
<name>A0AAD7BZK8_9AGAR</name>